<dbReference type="Gene3D" id="2.40.10.350">
    <property type="entry name" value="Rod shape-determining protein MreC, domain 2"/>
    <property type="match status" value="1"/>
</dbReference>
<dbReference type="GeneID" id="93709427"/>
<comment type="function">
    <text evidence="5">Involved in formation and maintenance of cell shape.</text>
</comment>
<evidence type="ECO:0000256" key="4">
    <source>
        <dbReference type="ARBA" id="ARBA00032089"/>
    </source>
</evidence>
<evidence type="ECO:0000256" key="2">
    <source>
        <dbReference type="ARBA" id="ARBA00013855"/>
    </source>
</evidence>
<dbReference type="InterPro" id="IPR055342">
    <property type="entry name" value="MreC_beta-barrel_core"/>
</dbReference>
<dbReference type="InterPro" id="IPR042177">
    <property type="entry name" value="Cell/Rod_1"/>
</dbReference>
<dbReference type="RefSeq" id="WP_061802108.1">
    <property type="nucleotide sequence ID" value="NZ_FOXX01000001.1"/>
</dbReference>
<dbReference type="PANTHER" id="PTHR34138:SF1">
    <property type="entry name" value="CELL SHAPE-DETERMINING PROTEIN MREC"/>
    <property type="match status" value="1"/>
</dbReference>
<dbReference type="Gene3D" id="1.20.5.490">
    <property type="entry name" value="Single helix bin"/>
    <property type="match status" value="1"/>
</dbReference>
<dbReference type="Gene3D" id="2.40.10.340">
    <property type="entry name" value="Rod shape-determining protein MreC, domain 1"/>
    <property type="match status" value="1"/>
</dbReference>
<organism evidence="8 9">
    <name type="scientific">Priestia endophytica DSM 13796</name>
    <dbReference type="NCBI Taxonomy" id="1121089"/>
    <lineage>
        <taxon>Bacteria</taxon>
        <taxon>Bacillati</taxon>
        <taxon>Bacillota</taxon>
        <taxon>Bacilli</taxon>
        <taxon>Bacillales</taxon>
        <taxon>Bacillaceae</taxon>
        <taxon>Priestia</taxon>
    </lineage>
</organism>
<dbReference type="InterPro" id="IPR007221">
    <property type="entry name" value="MreC"/>
</dbReference>
<feature type="domain" description="Rod shape-determining protein MreC beta-barrel core" evidence="7">
    <location>
        <begin position="123"/>
        <end position="274"/>
    </location>
</feature>
<gene>
    <name evidence="8" type="ORF">SAMN02745910_00660</name>
</gene>
<accession>A0A1I5WNF9</accession>
<evidence type="ECO:0000256" key="5">
    <source>
        <dbReference type="PIRNR" id="PIRNR038471"/>
    </source>
</evidence>
<evidence type="ECO:0000256" key="3">
    <source>
        <dbReference type="ARBA" id="ARBA00022960"/>
    </source>
</evidence>
<sequence length="290" mass="32483">MPQFFFNKRLIVLLVSIIILVALIGFSLNGRKTITWPEQFVKDTVGLVQSTAHKPAQYVADFFGSIEDLKNTYEENKVLKKNLDKYMQLEADVKDLERKNKELNERLDKDSTLRDYDPINATVIARSPDRWNEAISIDRGKVHGVENDMAVMTSSGLIGRVVDASQFTSTVQLLSSQDRTNRASVTIQGSKNVNGLISGYDQKREALILTGIPHSAKIKEKQKVITSGYSGVFPQGRIVGEISDIESDNYGLTKTAYVKPAADFKDIQDVTVLKRVEPSPQKSLDEEEEK</sequence>
<keyword evidence="9" id="KW-1185">Reference proteome</keyword>
<dbReference type="InterPro" id="IPR042175">
    <property type="entry name" value="Cell/Rod_MreC_2"/>
</dbReference>
<dbReference type="PANTHER" id="PTHR34138">
    <property type="entry name" value="CELL SHAPE-DETERMINING PROTEIN MREC"/>
    <property type="match status" value="1"/>
</dbReference>
<comment type="caution">
    <text evidence="8">The sequence shown here is derived from an EMBL/GenBank/DDBJ whole genome shotgun (WGS) entry which is preliminary data.</text>
</comment>
<comment type="similarity">
    <text evidence="1 5">Belongs to the MreC family.</text>
</comment>
<name>A0A1I5WNF9_9BACI</name>
<evidence type="ECO:0000256" key="1">
    <source>
        <dbReference type="ARBA" id="ARBA00009369"/>
    </source>
</evidence>
<evidence type="ECO:0000259" key="7">
    <source>
        <dbReference type="Pfam" id="PF04085"/>
    </source>
</evidence>
<proteinExistence type="inferred from homology"/>
<keyword evidence="3 5" id="KW-0133">Cell shape</keyword>
<evidence type="ECO:0000256" key="6">
    <source>
        <dbReference type="SAM" id="Coils"/>
    </source>
</evidence>
<dbReference type="Proteomes" id="UP000182762">
    <property type="component" value="Unassembled WGS sequence"/>
</dbReference>
<protein>
    <recommendedName>
        <fullName evidence="2 5">Cell shape-determining protein MreC</fullName>
    </recommendedName>
    <alternativeName>
        <fullName evidence="4 5">Cell shape protein MreC</fullName>
    </alternativeName>
</protein>
<evidence type="ECO:0000313" key="8">
    <source>
        <dbReference type="EMBL" id="SFQ21325.1"/>
    </source>
</evidence>
<dbReference type="Pfam" id="PF04085">
    <property type="entry name" value="MreC"/>
    <property type="match status" value="1"/>
</dbReference>
<dbReference type="NCBIfam" id="TIGR00219">
    <property type="entry name" value="mreC"/>
    <property type="match status" value="1"/>
</dbReference>
<dbReference type="PIRSF" id="PIRSF038471">
    <property type="entry name" value="MreC"/>
    <property type="match status" value="1"/>
</dbReference>
<dbReference type="EMBL" id="FOXX01000001">
    <property type="protein sequence ID" value="SFQ21325.1"/>
    <property type="molecule type" value="Genomic_DNA"/>
</dbReference>
<reference evidence="8 9" key="1">
    <citation type="submission" date="2016-10" db="EMBL/GenBank/DDBJ databases">
        <authorList>
            <person name="Varghese N."/>
            <person name="Submissions S."/>
        </authorList>
    </citation>
    <scope>NUCLEOTIDE SEQUENCE [LARGE SCALE GENOMIC DNA]</scope>
    <source>
        <strain evidence="8 9">DSM 13796</strain>
    </source>
</reference>
<evidence type="ECO:0000313" key="9">
    <source>
        <dbReference type="Proteomes" id="UP000182762"/>
    </source>
</evidence>
<keyword evidence="6" id="KW-0175">Coiled coil</keyword>
<feature type="coiled-coil region" evidence="6">
    <location>
        <begin position="69"/>
        <end position="113"/>
    </location>
</feature>